<dbReference type="InterPro" id="IPR028209">
    <property type="entry name" value="LAMTOR1/MEH1"/>
</dbReference>
<evidence type="ECO:0000256" key="3">
    <source>
        <dbReference type="ARBA" id="ARBA00023136"/>
    </source>
</evidence>
<keyword evidence="2" id="KW-0519">Myristate</keyword>
<dbReference type="Pfam" id="PF15454">
    <property type="entry name" value="LAMTOR"/>
    <property type="match status" value="1"/>
</dbReference>
<reference evidence="6 7" key="1">
    <citation type="submission" date="2021-06" db="EMBL/GenBank/DDBJ databases">
        <title>Candida outbreak in Lebanon.</title>
        <authorList>
            <person name="Finianos M."/>
        </authorList>
    </citation>
    <scope>NUCLEOTIDE SEQUENCE [LARGE SCALE GENOMIC DNA]</scope>
    <source>
        <strain evidence="6">CA3LBN</strain>
    </source>
</reference>
<dbReference type="SMART" id="SM01262">
    <property type="entry name" value="LAMTOR"/>
    <property type="match status" value="1"/>
</dbReference>
<evidence type="ECO:0000256" key="4">
    <source>
        <dbReference type="ARBA" id="ARBA00023139"/>
    </source>
</evidence>
<dbReference type="Proteomes" id="UP000825434">
    <property type="component" value="Chromosome 1"/>
</dbReference>
<comment type="subcellular location">
    <subcellularLocation>
        <location evidence="1">Endomembrane system</location>
    </subcellularLocation>
</comment>
<evidence type="ECO:0000313" key="7">
    <source>
        <dbReference type="Proteomes" id="UP000825434"/>
    </source>
</evidence>
<keyword evidence="3" id="KW-0472">Membrane</keyword>
<organism evidence="6 7">
    <name type="scientific">Candidozyma haemuli</name>
    <dbReference type="NCBI Taxonomy" id="45357"/>
    <lineage>
        <taxon>Eukaryota</taxon>
        <taxon>Fungi</taxon>
        <taxon>Dikarya</taxon>
        <taxon>Ascomycota</taxon>
        <taxon>Saccharomycotina</taxon>
        <taxon>Pichiomycetes</taxon>
        <taxon>Metschnikowiaceae</taxon>
        <taxon>Candidozyma</taxon>
    </lineage>
</organism>
<dbReference type="EMBL" id="CP076661">
    <property type="protein sequence ID" value="QWU86748.1"/>
    <property type="molecule type" value="Genomic_DNA"/>
</dbReference>
<keyword evidence="5" id="KW-0449">Lipoprotein</keyword>
<proteinExistence type="predicted"/>
<evidence type="ECO:0000256" key="1">
    <source>
        <dbReference type="ARBA" id="ARBA00004308"/>
    </source>
</evidence>
<keyword evidence="4" id="KW-0564">Palmitate</keyword>
<evidence type="ECO:0000313" key="6">
    <source>
        <dbReference type="EMBL" id="QWU86748.1"/>
    </source>
</evidence>
<accession>A0ABX8I4E2</accession>
<protein>
    <submittedName>
        <fullName evidence="6">Uncharacterized protein</fullName>
    </submittedName>
</protein>
<evidence type="ECO:0000256" key="2">
    <source>
        <dbReference type="ARBA" id="ARBA00022707"/>
    </source>
</evidence>
<keyword evidence="7" id="KW-1185">Reference proteome</keyword>
<name>A0ABX8I4E2_9ASCO</name>
<evidence type="ECO:0000256" key="5">
    <source>
        <dbReference type="ARBA" id="ARBA00023288"/>
    </source>
</evidence>
<sequence>MGACLSCLGGQEDIDDAERQSLLGGHQQFADESYQEQLIKQQQRQSELNGIVSDLNNDLIDVSTFVSNTQVEDGIQDQDVQSPALSAVANSGSLPGTAHASPSVVPVSLTQDKSFPHLLNIDEKKKILEDSKQYAGQVAPIKASGPLPQLLDESFPVNFMRVSTPFVYDRDSVLEKNARSDRPLKPLSNFTQL</sequence>
<gene>
    <name evidence="6" type="ORF">CA3LBN_000966</name>
</gene>